<comment type="caution">
    <text evidence="1">The sequence shown here is derived from an EMBL/GenBank/DDBJ whole genome shotgun (WGS) entry which is preliminary data.</text>
</comment>
<dbReference type="Proteomes" id="UP001273350">
    <property type="component" value="Unassembled WGS sequence"/>
</dbReference>
<reference evidence="1 2" key="1">
    <citation type="submission" date="2023-11" db="EMBL/GenBank/DDBJ databases">
        <title>Unpublished Manusciprt.</title>
        <authorList>
            <person name="Saticioglu I.B."/>
            <person name="Ay H."/>
            <person name="Ajmi N."/>
            <person name="Altun S."/>
            <person name="Duman M."/>
        </authorList>
    </citation>
    <scope>NUCLEOTIDE SEQUENCE [LARGE SCALE GENOMIC DNA]</scope>
    <source>
        <strain evidence="1 2">Fl-318</strain>
    </source>
</reference>
<organism evidence="1 2">
    <name type="scientific">Flavobacterium cupriresistens</name>
    <dbReference type="NCBI Taxonomy" id="2893885"/>
    <lineage>
        <taxon>Bacteria</taxon>
        <taxon>Pseudomonadati</taxon>
        <taxon>Bacteroidota</taxon>
        <taxon>Flavobacteriia</taxon>
        <taxon>Flavobacteriales</taxon>
        <taxon>Flavobacteriaceae</taxon>
        <taxon>Flavobacterium</taxon>
    </lineage>
</organism>
<protein>
    <recommendedName>
        <fullName evidence="3">HK97 family phage prohead protease</fullName>
    </recommendedName>
</protein>
<dbReference type="EMBL" id="JAWXVI010000006">
    <property type="protein sequence ID" value="MDX6190200.1"/>
    <property type="molecule type" value="Genomic_DNA"/>
</dbReference>
<evidence type="ECO:0008006" key="3">
    <source>
        <dbReference type="Google" id="ProtNLM"/>
    </source>
</evidence>
<proteinExistence type="predicted"/>
<dbReference type="RefSeq" id="WP_230003415.1">
    <property type="nucleotide sequence ID" value="NZ_CP087134.1"/>
</dbReference>
<keyword evidence="2" id="KW-1185">Reference proteome</keyword>
<evidence type="ECO:0000313" key="1">
    <source>
        <dbReference type="EMBL" id="MDX6190200.1"/>
    </source>
</evidence>
<evidence type="ECO:0000313" key="2">
    <source>
        <dbReference type="Proteomes" id="UP001273350"/>
    </source>
</evidence>
<name>A0ABU4RFM5_9FLAO</name>
<gene>
    <name evidence="1" type="ORF">SGQ83_12635</name>
</gene>
<sequence length="305" mass="34467">MAVKKQTFLIHDESVNSYGFSILTAGMDLTRFKQNPVMFYQHDKALDVIGKWENITVKGTQVFADAVFDMDDPLAIKIAKKVENGFLNATSLGVEFPEEPPLDGVAKKSVVIECSIVAIPSNANAVRVSSELSKNTVKYNLYRRTYLKTPADLNTKLIQLLDLKSNAKDDEIFTAIEELKKRVDELGNERTEESENLTSLAIQLKIIPASLKRVQLMAFKGDFVSTKKDLQALITEATNKDVTRANHSLIKSVVLGHKSTKTELSDLTDKPRSEWTLQDYRKHAPKELEDDRELYNKLIKEEYNN</sequence>
<accession>A0ABU4RFM5</accession>